<organism evidence="1 2">
    <name type="scientific">Vaccinium darrowii</name>
    <dbReference type="NCBI Taxonomy" id="229202"/>
    <lineage>
        <taxon>Eukaryota</taxon>
        <taxon>Viridiplantae</taxon>
        <taxon>Streptophyta</taxon>
        <taxon>Embryophyta</taxon>
        <taxon>Tracheophyta</taxon>
        <taxon>Spermatophyta</taxon>
        <taxon>Magnoliopsida</taxon>
        <taxon>eudicotyledons</taxon>
        <taxon>Gunneridae</taxon>
        <taxon>Pentapetalae</taxon>
        <taxon>asterids</taxon>
        <taxon>Ericales</taxon>
        <taxon>Ericaceae</taxon>
        <taxon>Vaccinioideae</taxon>
        <taxon>Vaccinieae</taxon>
        <taxon>Vaccinium</taxon>
    </lineage>
</organism>
<keyword evidence="2" id="KW-1185">Reference proteome</keyword>
<sequence>MRVVVHVDGKVVHTDHDPDYRGGRRIYFSIERGINFNTFKEMIIKNISGTDISMVFKFPTLSYPNTPYNYTTIDVDDDGGVGMIFDMVDHLSGYILEVFTTTLDCGNLSQNEERSFNRSRRQSRIRFCQGNMYNQDTETDFCHTTYIGSIHNEYTHQDHSLKHGNSNIHTLQFPTTANDDEYESSLEDVDQRLGEDGDDVDVEIEINEMSILEAPSTIMTQDTWTNVVDPTSVIPYSSNLGWDRTSELFKGQELTGGFNPSYDKTWLGKQIAIASIFGDRGESYQKLLRHGQAVGRQVFWAAQELQPWKFERELNKTKRFVVTNGPDKGKEKVYDDVMNIPLDRWSFAHDDGKQYDSLTTNVVECFNGVLIDT</sequence>
<evidence type="ECO:0000313" key="1">
    <source>
        <dbReference type="EMBL" id="KAH7858772.1"/>
    </source>
</evidence>
<dbReference type="EMBL" id="CM037153">
    <property type="protein sequence ID" value="KAH7858772.1"/>
    <property type="molecule type" value="Genomic_DNA"/>
</dbReference>
<name>A0ACB7YZW6_9ERIC</name>
<evidence type="ECO:0000313" key="2">
    <source>
        <dbReference type="Proteomes" id="UP000828048"/>
    </source>
</evidence>
<dbReference type="Proteomes" id="UP000828048">
    <property type="component" value="Chromosome 3"/>
</dbReference>
<accession>A0ACB7YZW6</accession>
<gene>
    <name evidence="1" type="ORF">Vadar_027831</name>
</gene>
<protein>
    <submittedName>
        <fullName evidence="1">Uncharacterized protein</fullName>
    </submittedName>
</protein>
<comment type="caution">
    <text evidence="1">The sequence shown here is derived from an EMBL/GenBank/DDBJ whole genome shotgun (WGS) entry which is preliminary data.</text>
</comment>
<proteinExistence type="predicted"/>
<reference evidence="1 2" key="1">
    <citation type="journal article" date="2021" name="Hortic Res">
        <title>High-quality reference genome and annotation aids understanding of berry development for evergreen blueberry (Vaccinium darrowii).</title>
        <authorList>
            <person name="Yu J."/>
            <person name="Hulse-Kemp A.M."/>
            <person name="Babiker E."/>
            <person name="Staton M."/>
        </authorList>
    </citation>
    <scope>NUCLEOTIDE SEQUENCE [LARGE SCALE GENOMIC DNA]</scope>
    <source>
        <strain evidence="2">cv. NJ 8807/NJ 8810</strain>
        <tissue evidence="1">Young leaf</tissue>
    </source>
</reference>